<keyword evidence="2" id="KW-0614">Plasmid</keyword>
<dbReference type="InterPro" id="IPR027417">
    <property type="entry name" value="P-loop_NTPase"/>
</dbReference>
<dbReference type="PANTHER" id="PTHR13696:SF99">
    <property type="entry name" value="COBYRINIC ACID AC-DIAMIDE SYNTHASE"/>
    <property type="match status" value="1"/>
</dbReference>
<gene>
    <name evidence="2" type="ORF">SAP028A_040</name>
</gene>
<protein>
    <submittedName>
        <fullName evidence="3">ParA</fullName>
    </submittedName>
    <submittedName>
        <fullName evidence="2">Putative plasmid replication protein</fullName>
    </submittedName>
</protein>
<dbReference type="EMBL" id="GQ900389">
    <property type="protein sequence ID" value="ACZ58691.1"/>
    <property type="molecule type" value="Genomic_DNA"/>
</dbReference>
<evidence type="ECO:0000313" key="2">
    <source>
        <dbReference type="EMBL" id="ACZ58691.1"/>
    </source>
</evidence>
<dbReference type="InterPro" id="IPR050678">
    <property type="entry name" value="DNA_Partitioning_ATPase"/>
</dbReference>
<dbReference type="InterPro" id="IPR025669">
    <property type="entry name" value="AAA_dom"/>
</dbReference>
<dbReference type="RefSeq" id="WP_012816517.1">
    <property type="nucleotide sequence ID" value="NC_013325.1"/>
</dbReference>
<reference evidence="2" key="2">
    <citation type="submission" date="2009-12" db="EMBL/GenBank/DDBJ databases">
        <authorList>
            <person name="Summers A.O."/>
            <person name="Shearer J."/>
            <person name="Wireman J."/>
        </authorList>
    </citation>
    <scope>NUCLEOTIDE SEQUENCE</scope>
    <source>
        <strain evidence="2">WB43S</strain>
        <plasmid evidence="2">pWBG745</plasmid>
    </source>
</reference>
<dbReference type="AlphaFoldDB" id="D2J7E2"/>
<evidence type="ECO:0000313" key="3">
    <source>
        <dbReference type="EMBL" id="AIU96676.1"/>
    </source>
</evidence>
<dbReference type="PANTHER" id="PTHR13696">
    <property type="entry name" value="P-LOOP CONTAINING NUCLEOSIDE TRIPHOSPHATE HYDROLASE"/>
    <property type="match status" value="1"/>
</dbReference>
<dbReference type="Pfam" id="PF13614">
    <property type="entry name" value="AAA_31"/>
    <property type="match status" value="1"/>
</dbReference>
<accession>D2J7E2</accession>
<dbReference type="Gene3D" id="3.40.50.300">
    <property type="entry name" value="P-loop containing nucleotide triphosphate hydrolases"/>
    <property type="match status" value="1"/>
</dbReference>
<name>D2J7E2_STAAU</name>
<feature type="domain" description="AAA" evidence="1">
    <location>
        <begin position="29"/>
        <end position="183"/>
    </location>
</feature>
<dbReference type="SUPFAM" id="SSF52540">
    <property type="entry name" value="P-loop containing nucleoside triphosphate hydrolases"/>
    <property type="match status" value="1"/>
</dbReference>
<dbReference type="CDD" id="cd02042">
    <property type="entry name" value="ParAB_family"/>
    <property type="match status" value="1"/>
</dbReference>
<reference evidence="3" key="3">
    <citation type="journal article" date="2014" name="PLoS ONE">
        <title>Beyond the Chromosome: The Prevalence of Unique Extra-Chromosomal Bacteriophages with Integrated Virulence Genes in Pathogenic Staphylococcus aureus.</title>
        <authorList>
            <person name="Utter B."/>
            <person name="Deutsch D.R."/>
            <person name="Schuch R."/>
            <person name="Winer B.Y."/>
            <person name="Verratti K."/>
            <person name="Bishop-Lilly K."/>
            <person name="Sozhamannan S."/>
            <person name="Fischetti V.A."/>
        </authorList>
    </citation>
    <scope>NUCLEOTIDE SEQUENCE</scope>
    <source>
        <strain evidence="3">A960649</strain>
        <plasmid evidence="3">pBU108a</plasmid>
    </source>
</reference>
<geneLocation type="plasmid" evidence="3">
    <name>pBU108a</name>
</geneLocation>
<organism evidence="2">
    <name type="scientific">Staphylococcus aureus</name>
    <dbReference type="NCBI Taxonomy" id="1280"/>
    <lineage>
        <taxon>Bacteria</taxon>
        <taxon>Bacillati</taxon>
        <taxon>Bacillota</taxon>
        <taxon>Bacilli</taxon>
        <taxon>Bacillales</taxon>
        <taxon>Staphylococcaceae</taxon>
        <taxon>Staphylococcus</taxon>
    </lineage>
</organism>
<reference evidence="2" key="1">
    <citation type="submission" date="2009-08" db="EMBL/GenBank/DDBJ databases">
        <authorList>
            <person name="Gill J."/>
            <person name="Borman J."/>
            <person name="Shetty J."/>
            <person name="Hostetler J."/>
            <person name="Durkin S."/>
            <person name="Montgomery B."/>
        </authorList>
    </citation>
    <scope>NUCLEOTIDE SEQUENCE</scope>
    <source>
        <strain evidence="2">WB43S</strain>
        <plasmid evidence="2">pWBG745</plasmid>
    </source>
</reference>
<sequence length="288" mass="33812">MDFPSKFWSNNKTENELLNKIKNKDEAIVLTINMFKGGVGKSTLTNMFGYIANRYDLSVLFIDTDPQRTLTKKLSKNFSTKKEANLSFMDGIKTGTLEDSISTLSNNIDLIKGDWNLAWFDRYSRRSLNVKDEFYVYSSLIGKLKKNYDFIFFDSVPTTTTLTHNCIVASDYVIVPVESEEDCYNNSIDYMFYLSQMKQYNSKLDVLGILIYLTEEDNKTNNEYVKKYRNEYNDIVLKNVITRSRRVMTWGSQGISEHKPYDKKTLKKYLNVFWEFMYRLDERGAFNE</sequence>
<proteinExistence type="predicted"/>
<dbReference type="PATRIC" id="fig|1280.4347.peg.18"/>
<dbReference type="EMBL" id="KF831355">
    <property type="protein sequence ID" value="AIU96676.1"/>
    <property type="molecule type" value="Genomic_DNA"/>
</dbReference>
<evidence type="ECO:0000259" key="1">
    <source>
        <dbReference type="Pfam" id="PF13614"/>
    </source>
</evidence>
<geneLocation type="plasmid" evidence="2">
    <name>pWBG745</name>
</geneLocation>